<dbReference type="InterPro" id="IPR005502">
    <property type="entry name" value="Ribosyl_crysJ1"/>
</dbReference>
<evidence type="ECO:0000313" key="1">
    <source>
        <dbReference type="EMBL" id="OEJ74681.1"/>
    </source>
</evidence>
<comment type="caution">
    <text evidence="1">The sequence shown here is derived from an EMBL/GenBank/DDBJ whole genome shotgun (WGS) entry which is preliminary data.</text>
</comment>
<dbReference type="SUPFAM" id="SSF101478">
    <property type="entry name" value="ADP-ribosylglycohydrolase"/>
    <property type="match status" value="1"/>
</dbReference>
<dbReference type="OrthoDB" id="574287at2"/>
<dbReference type="AlphaFoldDB" id="A0A1E5QJ96"/>
<proteinExistence type="predicted"/>
<organism evidence="1">
    <name type="scientific">Desertifilum tharense IPPAS B-1220</name>
    <dbReference type="NCBI Taxonomy" id="1781255"/>
    <lineage>
        <taxon>Bacteria</taxon>
        <taxon>Bacillati</taxon>
        <taxon>Cyanobacteriota</taxon>
        <taxon>Cyanophyceae</taxon>
        <taxon>Desertifilales</taxon>
        <taxon>Desertifilaceae</taxon>
        <taxon>Desertifilum</taxon>
    </lineage>
</organism>
<dbReference type="EMBL" id="MJGC01000063">
    <property type="protein sequence ID" value="OEJ74681.1"/>
    <property type="molecule type" value="Genomic_DNA"/>
</dbReference>
<name>A0A1E5QJ96_9CYAN</name>
<protein>
    <recommendedName>
        <fullName evidence="2">ADP-ribosylglycohydrolase</fullName>
    </recommendedName>
</protein>
<dbReference type="RefSeq" id="WP_069967738.1">
    <property type="nucleotide sequence ID" value="NZ_CM124774.1"/>
</dbReference>
<accession>A0A1E5QJ96</accession>
<dbReference type="Pfam" id="PF03747">
    <property type="entry name" value="ADP_ribosyl_GH"/>
    <property type="match status" value="1"/>
</dbReference>
<dbReference type="Gene3D" id="1.10.4080.10">
    <property type="entry name" value="ADP-ribosylation/Crystallin J1"/>
    <property type="match status" value="1"/>
</dbReference>
<sequence length="311" mass="33982">MRYSLLSRFQGTFCGSVLGELLGLNLPGLPKGQFPPISISGGWYDFAIASTDHLLKANSTERVATSPSPAALGAIVPVACFYHENRLLLHKQLTSLGQSYAFTPEIQLNAVILSQILALIFKEQLLVPLNVLPQLTEQFHAELEHLDSKELLPQLHHLQTLLEQGATLEAVESQLSHPCTATLSMLRALYCFLSTPEDFRLVVLRAARTSKTPQLTSAIAGMLAGAYNSFSGIPLSWRLGWHKLSHAQGTPPDIRHLSQLAHHLWAAWSGSYYAIAPALQSKDDGNLVSDPVFLNVAQLSAIAAPQTLRPR</sequence>
<gene>
    <name evidence="1" type="ORF">BH720_13520</name>
</gene>
<dbReference type="STRING" id="1781255.BH720_13520"/>
<reference evidence="1" key="1">
    <citation type="submission" date="2016-09" db="EMBL/GenBank/DDBJ databases">
        <title>Draft genome of thermotolerant cyanobacterium Desertifilum sp. strain IPPAS B-1220.</title>
        <authorList>
            <person name="Sinetova M.A."/>
            <person name="Bolakhan K."/>
            <person name="Zayadan B.K."/>
            <person name="Mironov K.S."/>
            <person name="Ustinova V."/>
            <person name="Kupriyanova E.V."/>
            <person name="Sidorov R.A."/>
            <person name="Skrypnik A.N."/>
            <person name="Gogoleva N.E."/>
            <person name="Gogolev Y.V."/>
            <person name="Los D.A."/>
        </authorList>
    </citation>
    <scope>NUCLEOTIDE SEQUENCE [LARGE SCALE GENOMIC DNA]</scope>
    <source>
        <strain evidence="1">IPPAS B-1220</strain>
    </source>
</reference>
<evidence type="ECO:0008006" key="2">
    <source>
        <dbReference type="Google" id="ProtNLM"/>
    </source>
</evidence>
<dbReference type="InterPro" id="IPR036705">
    <property type="entry name" value="Ribosyl_crysJ1_sf"/>
</dbReference>